<gene>
    <name evidence="2" type="primary">gt2G</name>
    <name evidence="2" type="ordered locus">CJA_3441</name>
</gene>
<feature type="domain" description="Glycosyltransferase 2-like" evidence="1">
    <location>
        <begin position="339"/>
        <end position="467"/>
    </location>
</feature>
<dbReference type="Gene3D" id="3.90.550.10">
    <property type="entry name" value="Spore Coat Polysaccharide Biosynthesis Protein SpsA, Chain A"/>
    <property type="match status" value="1"/>
</dbReference>
<accession>B3PFY7</accession>
<dbReference type="Pfam" id="PF00535">
    <property type="entry name" value="Glycos_transf_2"/>
    <property type="match status" value="1"/>
</dbReference>
<dbReference type="InterPro" id="IPR029044">
    <property type="entry name" value="Nucleotide-diphossugar_trans"/>
</dbReference>
<evidence type="ECO:0000313" key="3">
    <source>
        <dbReference type="Proteomes" id="UP000001036"/>
    </source>
</evidence>
<keyword evidence="3" id="KW-1185">Reference proteome</keyword>
<dbReference type="SUPFAM" id="SSF53448">
    <property type="entry name" value="Nucleotide-diphospho-sugar transferases"/>
    <property type="match status" value="1"/>
</dbReference>
<reference evidence="2 3" key="1">
    <citation type="journal article" date="2008" name="J. Bacteriol.">
        <title>Insights into plant cell wall degradation from the genome sequence of the soil bacterium Cellvibrio japonicus.</title>
        <authorList>
            <person name="Deboy R.T."/>
            <person name="Mongodin E.F."/>
            <person name="Fouts D.E."/>
            <person name="Tailford L.E."/>
            <person name="Khouri H."/>
            <person name="Emerson J.B."/>
            <person name="Mohamoud Y."/>
            <person name="Watkins K."/>
            <person name="Henrissat B."/>
            <person name="Gilbert H.J."/>
            <person name="Nelson K.E."/>
        </authorList>
    </citation>
    <scope>NUCLEOTIDE SEQUENCE [LARGE SCALE GENOMIC DNA]</scope>
    <source>
        <strain evidence="2 3">Ueda107</strain>
    </source>
</reference>
<name>B3PFY7_CELJU</name>
<proteinExistence type="predicted"/>
<dbReference type="EC" id="2.4.1.-" evidence="2"/>
<organism evidence="2 3">
    <name type="scientific">Cellvibrio japonicus (strain Ueda107)</name>
    <name type="common">Pseudomonas fluorescens subsp. cellulosa</name>
    <dbReference type="NCBI Taxonomy" id="498211"/>
    <lineage>
        <taxon>Bacteria</taxon>
        <taxon>Pseudomonadati</taxon>
        <taxon>Pseudomonadota</taxon>
        <taxon>Gammaproteobacteria</taxon>
        <taxon>Cellvibrionales</taxon>
        <taxon>Cellvibrionaceae</taxon>
        <taxon>Cellvibrio</taxon>
    </lineage>
</organism>
<keyword evidence="2" id="KW-0808">Transferase</keyword>
<dbReference type="OrthoDB" id="9807209at2"/>
<dbReference type="EMBL" id="CP000934">
    <property type="protein sequence ID" value="ACE82861.1"/>
    <property type="molecule type" value="Genomic_DNA"/>
</dbReference>
<dbReference type="CAZy" id="GT2">
    <property type="family name" value="Glycosyltransferase Family 2"/>
</dbReference>
<dbReference type="HOGENOM" id="CLU_033998_0_0_6"/>
<sequence>MSSPTFNFNIESVFRIGKGTGLIGWALDIQRSIETITLKSSIFKSRTFHLGTETELIRTHRPDVCAAFNLPDNHTLGFVIWLPVELDPHSEIIIHFDDHVNLAQGHSPVQLGEGERNLFIEQSYSHSGMPLRQLATKFDDPTFLFALHRVSRQLLKDTSTSPSIEPALGICSVDYAFNLDNRGILLLGWYHFLGAAPTAIHIIRSTGEPIEIQQPFSIARPDVQEHLKSHYSGVQQNCGFLSYIEYPLNPAHDYALRFKFNQGELWVHFSLANDHTDLTLVKKILESIPCPQYLTGSIYNIYNSGLGKAIEAISIRYKRSHPAYTERQFGIPPTSPHTSVIVPLYGRYDFMRHQLAHFVHDRDFDDVDLIYVVDDPAIKESAISTAISYYALFRKPFRVVWYDCNLGFAGANNIGVSAARAEHLLLMNSDVIPQEPGWLTILRNAYMSLPNPGILGPLLQFSDNSTQHAGMKANRDPYLPGFLLNGHPGKGWLYYKATEPSEQQLLTAACIFLSKQDYVVVGGFDEGYLIGDFEDSDLCMAIKKMGKKLWLVPEAKLWHLERQSQNIGSISGYRQLITLYNGWRYHEKIIRGEIANPEEQE</sequence>
<dbReference type="STRING" id="498211.CJA_3441"/>
<dbReference type="InterPro" id="IPR001173">
    <property type="entry name" value="Glyco_trans_2-like"/>
</dbReference>
<evidence type="ECO:0000313" key="2">
    <source>
        <dbReference type="EMBL" id="ACE82861.1"/>
    </source>
</evidence>
<dbReference type="GO" id="GO:0016757">
    <property type="term" value="F:glycosyltransferase activity"/>
    <property type="evidence" value="ECO:0007669"/>
    <property type="project" value="UniProtKB-KW"/>
</dbReference>
<evidence type="ECO:0000259" key="1">
    <source>
        <dbReference type="Pfam" id="PF00535"/>
    </source>
</evidence>
<dbReference type="AlphaFoldDB" id="B3PFY7"/>
<dbReference type="PANTHER" id="PTHR43179">
    <property type="entry name" value="RHAMNOSYLTRANSFERASE WBBL"/>
    <property type="match status" value="1"/>
</dbReference>
<dbReference type="Proteomes" id="UP000001036">
    <property type="component" value="Chromosome"/>
</dbReference>
<dbReference type="RefSeq" id="WP_012489016.1">
    <property type="nucleotide sequence ID" value="NC_010995.1"/>
</dbReference>
<protein>
    <submittedName>
        <fullName evidence="2">Glycosyl transferase, putative, gt2G</fullName>
        <ecNumber evidence="2">2.4.1.-</ecNumber>
    </submittedName>
</protein>
<dbReference type="KEGG" id="cja:CJA_3441"/>
<keyword evidence="2" id="KW-0328">Glycosyltransferase</keyword>
<dbReference type="PANTHER" id="PTHR43179:SF7">
    <property type="entry name" value="RHAMNOSYLTRANSFERASE WBBL"/>
    <property type="match status" value="1"/>
</dbReference>
<dbReference type="eggNOG" id="COG1216">
    <property type="taxonomic scope" value="Bacteria"/>
</dbReference>